<protein>
    <submittedName>
        <fullName evidence="2">NRT2.5 protein</fullName>
    </submittedName>
</protein>
<feature type="compositionally biased region" description="Polar residues" evidence="1">
    <location>
        <begin position="46"/>
        <end position="60"/>
    </location>
</feature>
<evidence type="ECO:0000313" key="2">
    <source>
        <dbReference type="EMBL" id="CAE7272919.1"/>
    </source>
</evidence>
<comment type="caution">
    <text evidence="2">The sequence shown here is derived from an EMBL/GenBank/DDBJ whole genome shotgun (WGS) entry which is preliminary data.</text>
</comment>
<dbReference type="EMBL" id="CAJNDS010001691">
    <property type="protein sequence ID" value="CAE7272919.1"/>
    <property type="molecule type" value="Genomic_DNA"/>
</dbReference>
<dbReference type="Proteomes" id="UP000604046">
    <property type="component" value="Unassembled WGS sequence"/>
</dbReference>
<sequence>MGKLGKRGADSLVEASAATVRRRVLQKSAPGNDAEGLLAKLDRYNLDSSPGTVCQKTGATPTKKEVEKAQQLEPKGKVGSKAPEEKENLPMNDEPQPSAKAKAKSKAKAKPKAKASQAPAKAAEDQAQADGDRTQSDTATCPPGALAGSADLNKLNRQFEAALAKLDDLACTNRARMMPAL</sequence>
<feature type="region of interest" description="Disordered" evidence="1">
    <location>
        <begin position="43"/>
        <end position="150"/>
    </location>
</feature>
<reference evidence="2" key="1">
    <citation type="submission" date="2021-02" db="EMBL/GenBank/DDBJ databases">
        <authorList>
            <person name="Dougan E. K."/>
            <person name="Rhodes N."/>
            <person name="Thang M."/>
            <person name="Chan C."/>
        </authorList>
    </citation>
    <scope>NUCLEOTIDE SEQUENCE</scope>
</reference>
<evidence type="ECO:0000256" key="1">
    <source>
        <dbReference type="SAM" id="MobiDB-lite"/>
    </source>
</evidence>
<feature type="compositionally biased region" description="Low complexity" evidence="1">
    <location>
        <begin position="114"/>
        <end position="129"/>
    </location>
</feature>
<evidence type="ECO:0000313" key="3">
    <source>
        <dbReference type="Proteomes" id="UP000604046"/>
    </source>
</evidence>
<dbReference type="AlphaFoldDB" id="A0A812N1X1"/>
<gene>
    <name evidence="2" type="primary">NRT2.5</name>
    <name evidence="2" type="ORF">SNAT2548_LOCUS14482</name>
</gene>
<proteinExistence type="predicted"/>
<feature type="compositionally biased region" description="Basic residues" evidence="1">
    <location>
        <begin position="101"/>
        <end position="113"/>
    </location>
</feature>
<keyword evidence="3" id="KW-1185">Reference proteome</keyword>
<organism evidence="2 3">
    <name type="scientific">Symbiodinium natans</name>
    <dbReference type="NCBI Taxonomy" id="878477"/>
    <lineage>
        <taxon>Eukaryota</taxon>
        <taxon>Sar</taxon>
        <taxon>Alveolata</taxon>
        <taxon>Dinophyceae</taxon>
        <taxon>Suessiales</taxon>
        <taxon>Symbiodiniaceae</taxon>
        <taxon>Symbiodinium</taxon>
    </lineage>
</organism>
<accession>A0A812N1X1</accession>
<feature type="compositionally biased region" description="Basic and acidic residues" evidence="1">
    <location>
        <begin position="62"/>
        <end position="88"/>
    </location>
</feature>
<name>A0A812N1X1_9DINO</name>